<organism evidence="1 2">
    <name type="scientific">Ensete ventricosum</name>
    <name type="common">Abyssinian banana</name>
    <name type="synonym">Musa ensete</name>
    <dbReference type="NCBI Taxonomy" id="4639"/>
    <lineage>
        <taxon>Eukaryota</taxon>
        <taxon>Viridiplantae</taxon>
        <taxon>Streptophyta</taxon>
        <taxon>Embryophyta</taxon>
        <taxon>Tracheophyta</taxon>
        <taxon>Spermatophyta</taxon>
        <taxon>Magnoliopsida</taxon>
        <taxon>Liliopsida</taxon>
        <taxon>Zingiberales</taxon>
        <taxon>Musaceae</taxon>
        <taxon>Ensete</taxon>
    </lineage>
</organism>
<evidence type="ECO:0000313" key="2">
    <source>
        <dbReference type="Proteomes" id="UP000287651"/>
    </source>
</evidence>
<gene>
    <name evidence="1" type="ORF">B296_00039033</name>
</gene>
<evidence type="ECO:0000313" key="1">
    <source>
        <dbReference type="EMBL" id="RRT32700.1"/>
    </source>
</evidence>
<dbReference type="AlphaFoldDB" id="A0A426WZQ6"/>
<dbReference type="Proteomes" id="UP000287651">
    <property type="component" value="Unassembled WGS sequence"/>
</dbReference>
<accession>A0A426WZQ6</accession>
<feature type="non-terminal residue" evidence="1">
    <location>
        <position position="1"/>
    </location>
</feature>
<comment type="caution">
    <text evidence="1">The sequence shown here is derived from an EMBL/GenBank/DDBJ whole genome shotgun (WGS) entry which is preliminary data.</text>
</comment>
<sequence length="123" mass="13681">GYIRSLSGWRNGVRQKKTETYQKIIGGSRKICQDIGPGFGRCSGISPEFARRFAERIGKHIGNMSGDYHKKTIGLTVRMSEATGLTGDFAKGIGKIARNTLGDRRRRTVRLAARNVRGFHITE</sequence>
<name>A0A426WZQ6_ENSVE</name>
<reference evidence="1 2" key="1">
    <citation type="journal article" date="2014" name="Agronomy (Basel)">
        <title>A Draft Genome Sequence for Ensete ventricosum, the Drought-Tolerant Tree Against Hunger.</title>
        <authorList>
            <person name="Harrison J."/>
            <person name="Moore K.A."/>
            <person name="Paszkiewicz K."/>
            <person name="Jones T."/>
            <person name="Grant M."/>
            <person name="Ambacheew D."/>
            <person name="Muzemil S."/>
            <person name="Studholme D.J."/>
        </authorList>
    </citation>
    <scope>NUCLEOTIDE SEQUENCE [LARGE SCALE GENOMIC DNA]</scope>
</reference>
<dbReference type="EMBL" id="AMZH03030938">
    <property type="protein sequence ID" value="RRT32700.1"/>
    <property type="molecule type" value="Genomic_DNA"/>
</dbReference>
<proteinExistence type="predicted"/>
<protein>
    <submittedName>
        <fullName evidence="1">Uncharacterized protein</fullName>
    </submittedName>
</protein>